<feature type="region of interest" description="Disordered" evidence="1">
    <location>
        <begin position="84"/>
        <end position="235"/>
    </location>
</feature>
<protein>
    <submittedName>
        <fullName evidence="2">Uncharacterized protein</fullName>
    </submittedName>
</protein>
<gene>
    <name evidence="2" type="ORF">DFH08DRAFT_896884</name>
</gene>
<sequence>MLIRPRPARLLHNPKQMHHHPSQNTSISSHYIYITVPPPSSRNSTRNPITSMIQMVPCIGTPYRSHPPPLHLRLTAPYHRPRLAARARPASSTTPRLHRAGPARSRSTSTSSPATRSTTSCRTTTSPLWRRTEASRCPRRGSSRPRCPRRRCRRMDMGSRRGRRRGRSRGITGTAVGSRDSRAGKARRMGMGMGRHKGKGKARRSRGTRRSAARARPRGRSGGGPQGAVEAEAAR</sequence>
<reference evidence="2" key="1">
    <citation type="submission" date="2023-03" db="EMBL/GenBank/DDBJ databases">
        <title>Massive genome expansion in bonnet fungi (Mycena s.s.) driven by repeated elements and novel gene families across ecological guilds.</title>
        <authorList>
            <consortium name="Lawrence Berkeley National Laboratory"/>
            <person name="Harder C.B."/>
            <person name="Miyauchi S."/>
            <person name="Viragh M."/>
            <person name="Kuo A."/>
            <person name="Thoen E."/>
            <person name="Andreopoulos B."/>
            <person name="Lu D."/>
            <person name="Skrede I."/>
            <person name="Drula E."/>
            <person name="Henrissat B."/>
            <person name="Morin E."/>
            <person name="Kohler A."/>
            <person name="Barry K."/>
            <person name="LaButti K."/>
            <person name="Morin E."/>
            <person name="Salamov A."/>
            <person name="Lipzen A."/>
            <person name="Mereny Z."/>
            <person name="Hegedus B."/>
            <person name="Baldrian P."/>
            <person name="Stursova M."/>
            <person name="Weitz H."/>
            <person name="Taylor A."/>
            <person name="Grigoriev I.V."/>
            <person name="Nagy L.G."/>
            <person name="Martin F."/>
            <person name="Kauserud H."/>
        </authorList>
    </citation>
    <scope>NUCLEOTIDE SEQUENCE</scope>
    <source>
        <strain evidence="2">CBHHK002</strain>
    </source>
</reference>
<feature type="region of interest" description="Disordered" evidence="1">
    <location>
        <begin position="1"/>
        <end position="26"/>
    </location>
</feature>
<organism evidence="2 3">
    <name type="scientific">Mycena albidolilacea</name>
    <dbReference type="NCBI Taxonomy" id="1033008"/>
    <lineage>
        <taxon>Eukaryota</taxon>
        <taxon>Fungi</taxon>
        <taxon>Dikarya</taxon>
        <taxon>Basidiomycota</taxon>
        <taxon>Agaricomycotina</taxon>
        <taxon>Agaricomycetes</taxon>
        <taxon>Agaricomycetidae</taxon>
        <taxon>Agaricales</taxon>
        <taxon>Marasmiineae</taxon>
        <taxon>Mycenaceae</taxon>
        <taxon>Mycena</taxon>
    </lineage>
</organism>
<accession>A0AAD6Z8W3</accession>
<keyword evidence="3" id="KW-1185">Reference proteome</keyword>
<name>A0AAD6Z8W3_9AGAR</name>
<comment type="caution">
    <text evidence="2">The sequence shown here is derived from an EMBL/GenBank/DDBJ whole genome shotgun (WGS) entry which is preliminary data.</text>
</comment>
<feature type="compositionally biased region" description="Low complexity" evidence="1">
    <location>
        <begin position="86"/>
        <end position="95"/>
    </location>
</feature>
<feature type="compositionally biased region" description="Basic residues" evidence="1">
    <location>
        <begin position="184"/>
        <end position="219"/>
    </location>
</feature>
<evidence type="ECO:0000313" key="3">
    <source>
        <dbReference type="Proteomes" id="UP001218218"/>
    </source>
</evidence>
<dbReference type="AlphaFoldDB" id="A0AAD6Z8W3"/>
<feature type="compositionally biased region" description="Basic residues" evidence="1">
    <location>
        <begin position="137"/>
        <end position="153"/>
    </location>
</feature>
<evidence type="ECO:0000256" key="1">
    <source>
        <dbReference type="SAM" id="MobiDB-lite"/>
    </source>
</evidence>
<feature type="compositionally biased region" description="Low complexity" evidence="1">
    <location>
        <begin position="102"/>
        <end position="127"/>
    </location>
</feature>
<evidence type="ECO:0000313" key="2">
    <source>
        <dbReference type="EMBL" id="KAJ7312385.1"/>
    </source>
</evidence>
<dbReference type="Proteomes" id="UP001218218">
    <property type="component" value="Unassembled WGS sequence"/>
</dbReference>
<proteinExistence type="predicted"/>
<dbReference type="EMBL" id="JARIHO010000072">
    <property type="protein sequence ID" value="KAJ7312385.1"/>
    <property type="molecule type" value="Genomic_DNA"/>
</dbReference>